<dbReference type="Pfam" id="PF13487">
    <property type="entry name" value="HD_5"/>
    <property type="match status" value="1"/>
</dbReference>
<dbReference type="CDD" id="cd00130">
    <property type="entry name" value="PAS"/>
    <property type="match status" value="3"/>
</dbReference>
<dbReference type="Pfam" id="PF08447">
    <property type="entry name" value="PAS_3"/>
    <property type="match status" value="2"/>
</dbReference>
<dbReference type="InterPro" id="IPR029787">
    <property type="entry name" value="Nucleotide_cyclase"/>
</dbReference>
<proteinExistence type="predicted"/>
<dbReference type="AlphaFoldDB" id="A0A4Y7RCA8"/>
<dbReference type="SMART" id="SM00267">
    <property type="entry name" value="GGDEF"/>
    <property type="match status" value="1"/>
</dbReference>
<dbReference type="PROSITE" id="PS50112">
    <property type="entry name" value="PAS"/>
    <property type="match status" value="3"/>
</dbReference>
<keyword evidence="6" id="KW-1185">Reference proteome</keyword>
<dbReference type="InterPro" id="IPR000160">
    <property type="entry name" value="GGDEF_dom"/>
</dbReference>
<keyword evidence="5" id="KW-0808">Transferase</keyword>
<dbReference type="PANTHER" id="PTHR45228">
    <property type="entry name" value="CYCLIC DI-GMP PHOSPHODIESTERASE TM_0186-RELATED"/>
    <property type="match status" value="1"/>
</dbReference>
<dbReference type="SUPFAM" id="SSF109604">
    <property type="entry name" value="HD-domain/PDEase-like"/>
    <property type="match status" value="1"/>
</dbReference>
<dbReference type="NCBIfam" id="TIGR00254">
    <property type="entry name" value="GGDEF"/>
    <property type="match status" value="1"/>
</dbReference>
<dbReference type="OrthoDB" id="9798833at2"/>
<feature type="domain" description="PAS" evidence="1">
    <location>
        <begin position="4"/>
        <end position="72"/>
    </location>
</feature>
<dbReference type="InterPro" id="IPR013655">
    <property type="entry name" value="PAS_fold_3"/>
</dbReference>
<dbReference type="Gene3D" id="3.30.70.270">
    <property type="match status" value="1"/>
</dbReference>
<keyword evidence="5" id="KW-0548">Nucleotidyltransferase</keyword>
<dbReference type="SMART" id="SM00091">
    <property type="entry name" value="PAS"/>
    <property type="match status" value="3"/>
</dbReference>
<dbReference type="PROSITE" id="PS50113">
    <property type="entry name" value="PAC"/>
    <property type="match status" value="2"/>
</dbReference>
<feature type="domain" description="PAC" evidence="2">
    <location>
        <begin position="76"/>
        <end position="126"/>
    </location>
</feature>
<evidence type="ECO:0000313" key="5">
    <source>
        <dbReference type="EMBL" id="TEB06361.1"/>
    </source>
</evidence>
<accession>A0A4Y7RCA8</accession>
<dbReference type="SUPFAM" id="SSF55073">
    <property type="entry name" value="Nucleotide cyclase"/>
    <property type="match status" value="1"/>
</dbReference>
<evidence type="ECO:0000259" key="3">
    <source>
        <dbReference type="PROSITE" id="PS50887"/>
    </source>
</evidence>
<evidence type="ECO:0000313" key="6">
    <source>
        <dbReference type="Proteomes" id="UP000297597"/>
    </source>
</evidence>
<dbReference type="Gene3D" id="3.30.450.20">
    <property type="entry name" value="PAS domain"/>
    <property type="match status" value="3"/>
</dbReference>
<dbReference type="PANTHER" id="PTHR45228:SF1">
    <property type="entry name" value="CYCLIC DI-GMP PHOSPHODIESTERASE TM_0186"/>
    <property type="match status" value="1"/>
</dbReference>
<feature type="domain" description="PAC" evidence="2">
    <location>
        <begin position="324"/>
        <end position="375"/>
    </location>
</feature>
<dbReference type="InterPro" id="IPR000014">
    <property type="entry name" value="PAS"/>
</dbReference>
<dbReference type="Gene3D" id="1.10.3210.10">
    <property type="entry name" value="Hypothetical protein af1432"/>
    <property type="match status" value="1"/>
</dbReference>
<evidence type="ECO:0000259" key="2">
    <source>
        <dbReference type="PROSITE" id="PS50113"/>
    </source>
</evidence>
<evidence type="ECO:0000259" key="4">
    <source>
        <dbReference type="PROSITE" id="PS51832"/>
    </source>
</evidence>
<dbReference type="Pfam" id="PF13188">
    <property type="entry name" value="PAS_8"/>
    <property type="match status" value="1"/>
</dbReference>
<feature type="domain" description="HD-GYP" evidence="4">
    <location>
        <begin position="526"/>
        <end position="712"/>
    </location>
</feature>
<dbReference type="InterPro" id="IPR037522">
    <property type="entry name" value="HD_GYP_dom"/>
</dbReference>
<organism evidence="5 6">
    <name type="scientific">Pelotomaculum propionicicum</name>
    <dbReference type="NCBI Taxonomy" id="258475"/>
    <lineage>
        <taxon>Bacteria</taxon>
        <taxon>Bacillati</taxon>
        <taxon>Bacillota</taxon>
        <taxon>Clostridia</taxon>
        <taxon>Eubacteriales</taxon>
        <taxon>Desulfotomaculaceae</taxon>
        <taxon>Pelotomaculum</taxon>
    </lineage>
</organism>
<dbReference type="SMART" id="SM00086">
    <property type="entry name" value="PAC"/>
    <property type="match status" value="2"/>
</dbReference>
<reference evidence="5 6" key="1">
    <citation type="journal article" date="2018" name="Environ. Microbiol.">
        <title>Novel energy conservation strategies and behaviour of Pelotomaculum schinkii driving syntrophic propionate catabolism.</title>
        <authorList>
            <person name="Hidalgo-Ahumada C.A.P."/>
            <person name="Nobu M.K."/>
            <person name="Narihiro T."/>
            <person name="Tamaki H."/>
            <person name="Liu W.T."/>
            <person name="Kamagata Y."/>
            <person name="Stams A.J.M."/>
            <person name="Imachi H."/>
            <person name="Sousa D.Z."/>
        </authorList>
    </citation>
    <scope>NUCLEOTIDE SEQUENCE [LARGE SCALE GENOMIC DNA]</scope>
    <source>
        <strain evidence="5 6">MGP</strain>
    </source>
</reference>
<feature type="domain" description="PAS" evidence="1">
    <location>
        <begin position="250"/>
        <end position="321"/>
    </location>
</feature>
<feature type="domain" description="PAS" evidence="1">
    <location>
        <begin position="127"/>
        <end position="169"/>
    </location>
</feature>
<protein>
    <submittedName>
        <fullName evidence="5">Putative diguanylate cyclase YegE</fullName>
        <ecNumber evidence="5">2.7.7.65</ecNumber>
    </submittedName>
</protein>
<feature type="domain" description="GGDEF" evidence="3">
    <location>
        <begin position="404"/>
        <end position="535"/>
    </location>
</feature>
<dbReference type="CDD" id="cd00077">
    <property type="entry name" value="HDc"/>
    <property type="match status" value="1"/>
</dbReference>
<dbReference type="NCBIfam" id="TIGR00229">
    <property type="entry name" value="sensory_box"/>
    <property type="match status" value="3"/>
</dbReference>
<dbReference type="EC" id="2.7.7.65" evidence="5"/>
<evidence type="ECO:0000259" key="1">
    <source>
        <dbReference type="PROSITE" id="PS50112"/>
    </source>
</evidence>
<dbReference type="InterPro" id="IPR000700">
    <property type="entry name" value="PAS-assoc_C"/>
</dbReference>
<dbReference type="PROSITE" id="PS51832">
    <property type="entry name" value="HD_GYP"/>
    <property type="match status" value="1"/>
</dbReference>
<dbReference type="EMBL" id="QFFZ01000105">
    <property type="protein sequence ID" value="TEB06361.1"/>
    <property type="molecule type" value="Genomic_DNA"/>
</dbReference>
<comment type="caution">
    <text evidence="5">The sequence shown here is derived from an EMBL/GenBank/DDBJ whole genome shotgun (WGS) entry which is preliminary data.</text>
</comment>
<dbReference type="CDD" id="cd01949">
    <property type="entry name" value="GGDEF"/>
    <property type="match status" value="1"/>
</dbReference>
<dbReference type="RefSeq" id="WP_134216203.1">
    <property type="nucleotide sequence ID" value="NZ_QFFZ01000105.1"/>
</dbReference>
<dbReference type="InterPro" id="IPR001610">
    <property type="entry name" value="PAC"/>
</dbReference>
<dbReference type="Pfam" id="PF00990">
    <property type="entry name" value="GGDEF"/>
    <property type="match status" value="1"/>
</dbReference>
<dbReference type="InterPro" id="IPR052020">
    <property type="entry name" value="Cyclic_di-GMP/3'3'-cGAMP_PDE"/>
</dbReference>
<dbReference type="SMART" id="SM00471">
    <property type="entry name" value="HDc"/>
    <property type="match status" value="1"/>
</dbReference>
<gene>
    <name evidence="5" type="primary">yegE_3</name>
    <name evidence="5" type="ORF">Pmgp_03772</name>
</gene>
<name>A0A4Y7RCA8_9FIRM</name>
<dbReference type="InterPro" id="IPR003607">
    <property type="entry name" value="HD/PDEase_dom"/>
</dbReference>
<dbReference type="Proteomes" id="UP000297597">
    <property type="component" value="Unassembled WGS sequence"/>
</dbReference>
<dbReference type="InterPro" id="IPR035965">
    <property type="entry name" value="PAS-like_dom_sf"/>
</dbReference>
<dbReference type="GO" id="GO:0052621">
    <property type="term" value="F:diguanylate cyclase activity"/>
    <property type="evidence" value="ECO:0007669"/>
    <property type="project" value="UniProtKB-EC"/>
</dbReference>
<dbReference type="PROSITE" id="PS50887">
    <property type="entry name" value="GGDEF"/>
    <property type="match status" value="1"/>
</dbReference>
<dbReference type="SUPFAM" id="SSF55785">
    <property type="entry name" value="PYP-like sensor domain (PAS domain)"/>
    <property type="match status" value="3"/>
</dbReference>
<sequence length="712" mass="80556">MVVTALDYRHIFDTSPLSVFIHQDGTLQTANPRMVSLIGYSEEELRGKFFEQIYPEDRTIVADSARRRLAGEDMPDSYEFRAFNSDGELLYLKGFFSLIEYNGRTAILGQLLDITGHKLAEELLERERSSFSTIIENLPCGVFFLDRNWNIIHQNTASINMLGYTLEEIHTFNDSQLKFYPDPAYRKKVIEDWLENIKNPVMSRTFTVTCKDGSAKEIEFWPTFLEDGRIVLAMFDVTERRKAEEQIRTSEEKYRELADSLPEVVYEMDEKGIIKYGNNNCYEFFGCTKDDFDKGIKALDYLVPEDRVRATQNILRLMNGEKLGIIEYTVRRKDGSTFPVIIHSSPVIKDGKPAGLRGVIMDISERKQMEERLKTLSLRDSLTGLYNRSYFENEIERLESGGFNKVSVIICDVDGLKIINDSFGHGSGDALLIAAADVLRSSLRDSDIIARIGGDEFAVILPNCGHTAAQRAFNRILKAVENYNAANPALPLSLSAGFATTNDPLGLGDLYREADNNMYREKLHQSKSTRSAVVQTLVKAMEARDYNTEGHAERLLVLVSSLGKAEGFPKQRLDDLSLLAKFHDIGKVGIPDSILFKPGDLTHLELIEMQRHCEIGHRIAQSAPELALIADWILKHHEWWNGEGYPLGLKGEEIPLECRILSIADAYDAMTSDRPYRKALSQPEAVAELNRCAGTQFDPKLVQKFIKILNMG</sequence>
<dbReference type="InterPro" id="IPR043128">
    <property type="entry name" value="Rev_trsase/Diguanyl_cyclase"/>
</dbReference>